<dbReference type="PROSITE" id="PS51257">
    <property type="entry name" value="PROKAR_LIPOPROTEIN"/>
    <property type="match status" value="1"/>
</dbReference>
<dbReference type="Proteomes" id="UP001057134">
    <property type="component" value="Chromosome"/>
</dbReference>
<dbReference type="RefSeq" id="WP_249863911.1">
    <property type="nucleotide sequence ID" value="NZ_CP027059.1"/>
</dbReference>
<dbReference type="EMBL" id="CP027059">
    <property type="protein sequence ID" value="UQZ81698.1"/>
    <property type="molecule type" value="Genomic_DNA"/>
</dbReference>
<protein>
    <recommendedName>
        <fullName evidence="4">Lipoprotein</fullName>
    </recommendedName>
</protein>
<name>A0ABY4RHR3_9BACL</name>
<sequence>MNNRCLRTIGLVISVAAMLSGCEPDHSAADARSLAPVQKEEDVQSDMERDMVLLFQSLVQMDKQAQLTINRKQAEQMLPVVQRNTRTGELTQADRQDIIDLLTNEQRRFVSDYRERAHARMKAARDSKPFDGLSQEEREKMVQEFQKRRRQEREEEGQAAEPVPQAQADTPVTGDQRRTGNVEQRLIRLLEGKLPQP</sequence>
<proteinExistence type="predicted"/>
<evidence type="ECO:0000256" key="1">
    <source>
        <dbReference type="SAM" id="MobiDB-lite"/>
    </source>
</evidence>
<evidence type="ECO:0000313" key="2">
    <source>
        <dbReference type="EMBL" id="UQZ81698.1"/>
    </source>
</evidence>
<reference evidence="2" key="1">
    <citation type="submission" date="2018-02" db="EMBL/GenBank/DDBJ databases">
        <authorList>
            <person name="Kim S.-K."/>
            <person name="Jung H.-I."/>
            <person name="Lee S.-W."/>
        </authorList>
    </citation>
    <scope>NUCLEOTIDE SEQUENCE</scope>
    <source>
        <strain evidence="2">SK3146</strain>
    </source>
</reference>
<gene>
    <name evidence="2" type="ORF">SK3146_00854</name>
</gene>
<feature type="compositionally biased region" description="Basic and acidic residues" evidence="1">
    <location>
        <begin position="120"/>
        <end position="146"/>
    </location>
</feature>
<feature type="region of interest" description="Disordered" evidence="1">
    <location>
        <begin position="120"/>
        <end position="183"/>
    </location>
</feature>
<keyword evidence="3" id="KW-1185">Reference proteome</keyword>
<organism evidence="2 3">
    <name type="scientific">Paenibacillus konkukensis</name>
    <dbReference type="NCBI Taxonomy" id="2020716"/>
    <lineage>
        <taxon>Bacteria</taxon>
        <taxon>Bacillati</taxon>
        <taxon>Bacillota</taxon>
        <taxon>Bacilli</taxon>
        <taxon>Bacillales</taxon>
        <taxon>Paenibacillaceae</taxon>
        <taxon>Paenibacillus</taxon>
    </lineage>
</organism>
<reference evidence="2" key="2">
    <citation type="journal article" date="2021" name="J Anim Sci Technol">
        <title>Complete genome sequence of Paenibacillus konkukensis sp. nov. SK3146 as a potential probiotic strain.</title>
        <authorList>
            <person name="Jung H.I."/>
            <person name="Park S."/>
            <person name="Niu K.M."/>
            <person name="Lee S.W."/>
            <person name="Kothari D."/>
            <person name="Yi K.J."/>
            <person name="Kim S.K."/>
        </authorList>
    </citation>
    <scope>NUCLEOTIDE SEQUENCE</scope>
    <source>
        <strain evidence="2">SK3146</strain>
    </source>
</reference>
<accession>A0ABY4RHR3</accession>
<evidence type="ECO:0008006" key="4">
    <source>
        <dbReference type="Google" id="ProtNLM"/>
    </source>
</evidence>
<evidence type="ECO:0000313" key="3">
    <source>
        <dbReference type="Proteomes" id="UP001057134"/>
    </source>
</evidence>